<dbReference type="Proteomes" id="UP000317344">
    <property type="component" value="Chromosome"/>
</dbReference>
<gene>
    <name evidence="2" type="ORF">FO059_15150</name>
</gene>
<evidence type="ECO:0000313" key="3">
    <source>
        <dbReference type="Proteomes" id="UP000317344"/>
    </source>
</evidence>
<dbReference type="InterPro" id="IPR036736">
    <property type="entry name" value="ACP-like_sf"/>
</dbReference>
<protein>
    <submittedName>
        <fullName evidence="2">Isochorismatase</fullName>
    </submittedName>
</protein>
<dbReference type="Pfam" id="PF00550">
    <property type="entry name" value="PP-binding"/>
    <property type="match status" value="1"/>
</dbReference>
<evidence type="ECO:0000313" key="2">
    <source>
        <dbReference type="EMBL" id="QDQ98413.1"/>
    </source>
</evidence>
<dbReference type="PROSITE" id="PS50075">
    <property type="entry name" value="CARRIER"/>
    <property type="match status" value="1"/>
</dbReference>
<keyword evidence="3" id="KW-1185">Reference proteome</keyword>
<feature type="domain" description="Carrier" evidence="1">
    <location>
        <begin position="3"/>
        <end position="80"/>
    </location>
</feature>
<organism evidence="2 3">
    <name type="scientific">Tomitella fengzijianii</name>
    <dbReference type="NCBI Taxonomy" id="2597660"/>
    <lineage>
        <taxon>Bacteria</taxon>
        <taxon>Bacillati</taxon>
        <taxon>Actinomycetota</taxon>
        <taxon>Actinomycetes</taxon>
        <taxon>Mycobacteriales</taxon>
        <taxon>Tomitella</taxon>
    </lineage>
</organism>
<dbReference type="AlphaFoldDB" id="A0A516X5W8"/>
<dbReference type="SUPFAM" id="SSF47336">
    <property type="entry name" value="ACP-like"/>
    <property type="match status" value="1"/>
</dbReference>
<reference evidence="2 3" key="1">
    <citation type="submission" date="2019-07" db="EMBL/GenBank/DDBJ databases">
        <title>Tomitella cavernea sp. nov., an actinomycete isolated from soil.</title>
        <authorList>
            <person name="Cheng J."/>
        </authorList>
    </citation>
    <scope>NUCLEOTIDE SEQUENCE [LARGE SCALE GENOMIC DNA]</scope>
    <source>
        <strain evidence="2 3">HY188</strain>
    </source>
</reference>
<dbReference type="OrthoDB" id="2455700at2"/>
<name>A0A516X5W8_9ACTN</name>
<dbReference type="Gene3D" id="1.10.1200.10">
    <property type="entry name" value="ACP-like"/>
    <property type="match status" value="1"/>
</dbReference>
<dbReference type="KEGG" id="toy:FO059_15150"/>
<proteinExistence type="predicted"/>
<dbReference type="RefSeq" id="WP_143909818.1">
    <property type="nucleotide sequence ID" value="NZ_CP041765.1"/>
</dbReference>
<accession>A0A516X5W8</accession>
<dbReference type="EMBL" id="CP041765">
    <property type="protein sequence ID" value="QDQ98413.1"/>
    <property type="molecule type" value="Genomic_DNA"/>
</dbReference>
<sequence>MTTPLPATLDELRRDVSEILEDPEVLTLAGDDDLLELGIDSMRMMTLVTRWNERGVEVGFVELIEEPSLDAWLALVSRGDRPGA</sequence>
<reference evidence="2 3" key="2">
    <citation type="submission" date="2019-07" db="EMBL/GenBank/DDBJ databases">
        <authorList>
            <person name="Huang Y."/>
        </authorList>
    </citation>
    <scope>NUCLEOTIDE SEQUENCE [LARGE SCALE GENOMIC DNA]</scope>
    <source>
        <strain evidence="2 3">HY188</strain>
    </source>
</reference>
<dbReference type="InterPro" id="IPR009081">
    <property type="entry name" value="PP-bd_ACP"/>
</dbReference>
<evidence type="ECO:0000259" key="1">
    <source>
        <dbReference type="PROSITE" id="PS50075"/>
    </source>
</evidence>